<protein>
    <submittedName>
        <fullName evidence="3">Alpha,alpha-trehalase TreF</fullName>
    </submittedName>
</protein>
<dbReference type="NCBIfam" id="NF009773">
    <property type="entry name" value="PRK13270.1"/>
    <property type="match status" value="1"/>
</dbReference>
<dbReference type="NCBIfam" id="NF009774">
    <property type="entry name" value="PRK13271.1"/>
    <property type="match status" value="1"/>
</dbReference>
<evidence type="ECO:0000313" key="3">
    <source>
        <dbReference type="EMBL" id="MFK2905985.1"/>
    </source>
</evidence>
<dbReference type="Gene3D" id="1.50.10.10">
    <property type="match status" value="1"/>
</dbReference>
<reference evidence="3 4" key="1">
    <citation type="submission" date="2020-10" db="EMBL/GenBank/DDBJ databases">
        <title>Phylogeny of dyella-like bacteria.</title>
        <authorList>
            <person name="Fu J."/>
        </authorList>
    </citation>
    <scope>NUCLEOTIDE SEQUENCE [LARGE SCALE GENOMIC DNA]</scope>
    <source>
        <strain evidence="3 4">Gsoil3046</strain>
    </source>
</reference>
<dbReference type="PANTHER" id="PTHR23403:SF8">
    <property type="entry name" value="CYTOPLASMIC TREHALASE"/>
    <property type="match status" value="1"/>
</dbReference>
<dbReference type="InterPro" id="IPR018232">
    <property type="entry name" value="Glyco_hydro_37_CS"/>
</dbReference>
<dbReference type="Pfam" id="PF01204">
    <property type="entry name" value="Trehalase"/>
    <property type="match status" value="1"/>
</dbReference>
<accession>A0ABW8JXU7</accession>
<dbReference type="SUPFAM" id="SSF48208">
    <property type="entry name" value="Six-hairpin glycosidases"/>
    <property type="match status" value="1"/>
</dbReference>
<gene>
    <name evidence="3" type="primary">treF</name>
    <name evidence="3" type="ORF">ISP17_18645</name>
</gene>
<sequence length="537" mass="60884">MTGADASSRDTAERVAAVPAADPLTPADRYQELFQAVQRTRVFPDGKTFVDCIPRQDPQRILERYRAQQHRDDFKLTDFVHAHFAEEKAVASHYTSDPDQSLKAHIDGLWSVLTRHPHEHPAGSSILPLPNDYVVPGGRFREIYYWDSYFTMLGLVESGRRDLLATMADNFAWLIDHYGHVPNGNRSYYLSRSQPPVFALMISLFEERGLCKALSYLPQLRREYAWWMDGTDDLRRGDAHRHGVRLDDGSVLNRYWDDRDTPREESFLEDETTASRSVRPAHEVYRDLRAAAASGWDFSARWCDRADDLSTTRTTAILPVDLNSLLYIAERQLARLSESAGRREDAADFASRARARRDAMLRWMWDEAQGAFVDLDWQHGSRRELVTAATAAPLFAGLVDDDPRAERVAATVRERLLAQGGIATSEVDSGQQWDSPNGWAPLQWLAIKGFARCGQQALARDIAQRWLHTVGSLYQREGKLVEKYVLTHDDDGAHGGDGGEYPLQDGFGWTNGVTRRLLHEDPEHPAHRACARSRRGT</sequence>
<dbReference type="Proteomes" id="UP001620460">
    <property type="component" value="Unassembled WGS sequence"/>
</dbReference>
<dbReference type="PRINTS" id="PR00744">
    <property type="entry name" value="GLHYDRLASE37"/>
</dbReference>
<keyword evidence="1" id="KW-0378">Hydrolase</keyword>
<dbReference type="PROSITE" id="PS00927">
    <property type="entry name" value="TREHALASE_1"/>
    <property type="match status" value="1"/>
</dbReference>
<comment type="caution">
    <text evidence="3">The sequence shown here is derived from an EMBL/GenBank/DDBJ whole genome shotgun (WGS) entry which is preliminary data.</text>
</comment>
<evidence type="ECO:0000256" key="2">
    <source>
        <dbReference type="ARBA" id="ARBA00023295"/>
    </source>
</evidence>
<dbReference type="EMBL" id="JADIKM010000006">
    <property type="protein sequence ID" value="MFK2905985.1"/>
    <property type="molecule type" value="Genomic_DNA"/>
</dbReference>
<evidence type="ECO:0000256" key="1">
    <source>
        <dbReference type="ARBA" id="ARBA00022801"/>
    </source>
</evidence>
<organism evidence="3 4">
    <name type="scientific">Dyella ginsengisoli</name>
    <dbReference type="NCBI Taxonomy" id="363848"/>
    <lineage>
        <taxon>Bacteria</taxon>
        <taxon>Pseudomonadati</taxon>
        <taxon>Pseudomonadota</taxon>
        <taxon>Gammaproteobacteria</taxon>
        <taxon>Lysobacterales</taxon>
        <taxon>Rhodanobacteraceae</taxon>
        <taxon>Dyella</taxon>
    </lineage>
</organism>
<dbReference type="InterPro" id="IPR008928">
    <property type="entry name" value="6-hairpin_glycosidase_sf"/>
</dbReference>
<name>A0ABW8JXU7_9GAMM</name>
<dbReference type="InterPro" id="IPR012341">
    <property type="entry name" value="6hp_glycosidase-like_sf"/>
</dbReference>
<dbReference type="PROSITE" id="PS00928">
    <property type="entry name" value="TREHALASE_2"/>
    <property type="match status" value="1"/>
</dbReference>
<proteinExistence type="predicted"/>
<keyword evidence="2" id="KW-0326">Glycosidase</keyword>
<keyword evidence="4" id="KW-1185">Reference proteome</keyword>
<dbReference type="RefSeq" id="WP_404635910.1">
    <property type="nucleotide sequence ID" value="NZ_JADIKM010000006.1"/>
</dbReference>
<dbReference type="InterPro" id="IPR001661">
    <property type="entry name" value="Glyco_hydro_37"/>
</dbReference>
<dbReference type="PANTHER" id="PTHR23403">
    <property type="entry name" value="TREHALASE"/>
    <property type="match status" value="1"/>
</dbReference>
<evidence type="ECO:0000313" key="4">
    <source>
        <dbReference type="Proteomes" id="UP001620460"/>
    </source>
</evidence>